<feature type="signal peptide" evidence="1">
    <location>
        <begin position="1"/>
        <end position="22"/>
    </location>
</feature>
<sequence length="96" mass="10553">MRLDDTFFTLAFIAAHFGSAAAKGCPYSVRRYDKEVKWDIVEAGKSHIRVIDGYPATISADQDCKLKIKGLARLKYTIAPGDSRPDRCKGNSIGTS</sequence>
<proteinExistence type="predicted"/>
<evidence type="ECO:0000256" key="1">
    <source>
        <dbReference type="SAM" id="SignalP"/>
    </source>
</evidence>
<gene>
    <name evidence="2" type="ORF">OOU_Y34scaffold00652g6</name>
</gene>
<evidence type="ECO:0000313" key="2">
    <source>
        <dbReference type="EMBL" id="ELQ36591.1"/>
    </source>
</evidence>
<dbReference type="AlphaFoldDB" id="A0AA97NUG5"/>
<keyword evidence="1" id="KW-0732">Signal</keyword>
<dbReference type="EMBL" id="JH793610">
    <property type="protein sequence ID" value="ELQ36591.1"/>
    <property type="molecule type" value="Genomic_DNA"/>
</dbReference>
<accession>A0AA97NUG5</accession>
<dbReference type="Proteomes" id="UP000011086">
    <property type="component" value="Unassembled WGS sequence"/>
</dbReference>
<name>A0AA97NUG5_PYRO3</name>
<reference evidence="2" key="1">
    <citation type="journal article" date="2012" name="PLoS Genet.">
        <title>Comparative analysis of the genomes of two field isolates of the rice blast fungus Magnaporthe oryzae.</title>
        <authorList>
            <person name="Xue M."/>
            <person name="Yang J."/>
            <person name="Li Z."/>
            <person name="Hu S."/>
            <person name="Yao N."/>
            <person name="Dean R.A."/>
            <person name="Zhao W."/>
            <person name="Shen M."/>
            <person name="Zhang H."/>
            <person name="Li C."/>
            <person name="Liu L."/>
            <person name="Cao L."/>
            <person name="Xu X."/>
            <person name="Xing Y."/>
            <person name="Hsiang T."/>
            <person name="Zhang Z."/>
            <person name="Xu J.R."/>
            <person name="Peng Y.L."/>
        </authorList>
    </citation>
    <scope>NUCLEOTIDE SEQUENCE</scope>
    <source>
        <strain evidence="2">Y34</strain>
    </source>
</reference>
<protein>
    <submittedName>
        <fullName evidence="2">Uncharacterized protein</fullName>
    </submittedName>
</protein>
<feature type="chain" id="PRO_5041634599" evidence="1">
    <location>
        <begin position="23"/>
        <end position="96"/>
    </location>
</feature>
<dbReference type="SMR" id="A0AA97NUG5"/>
<organism evidence="2">
    <name type="scientific">Pyricularia oryzae (strain Y34)</name>
    <name type="common">Rice blast fungus</name>
    <name type="synonym">Magnaporthe oryzae</name>
    <dbReference type="NCBI Taxonomy" id="1143189"/>
    <lineage>
        <taxon>Eukaryota</taxon>
        <taxon>Fungi</taxon>
        <taxon>Dikarya</taxon>
        <taxon>Ascomycota</taxon>
        <taxon>Pezizomycotina</taxon>
        <taxon>Sordariomycetes</taxon>
        <taxon>Sordariomycetidae</taxon>
        <taxon>Magnaporthales</taxon>
        <taxon>Pyriculariaceae</taxon>
        <taxon>Pyricularia</taxon>
    </lineage>
</organism>